<gene>
    <name evidence="4" type="primary">LOC107069007</name>
</gene>
<name>A0ABM1IMF3_POLDO</name>
<dbReference type="Proteomes" id="UP000694924">
    <property type="component" value="Unplaced"/>
</dbReference>
<evidence type="ECO:0000259" key="2">
    <source>
        <dbReference type="Pfam" id="PF20434"/>
    </source>
</evidence>
<evidence type="ECO:0000313" key="4">
    <source>
        <dbReference type="RefSeq" id="XP_015181390.1"/>
    </source>
</evidence>
<dbReference type="SUPFAM" id="SSF53474">
    <property type="entry name" value="alpha/beta-Hydrolases"/>
    <property type="match status" value="1"/>
</dbReference>
<dbReference type="InterPro" id="IPR049492">
    <property type="entry name" value="BD-FAE-like_dom"/>
</dbReference>
<evidence type="ECO:0000256" key="1">
    <source>
        <dbReference type="ARBA" id="ARBA00022801"/>
    </source>
</evidence>
<dbReference type="InterPro" id="IPR050300">
    <property type="entry name" value="GDXG_lipolytic_enzyme"/>
</dbReference>
<reference evidence="4" key="1">
    <citation type="submission" date="2025-08" db="UniProtKB">
        <authorList>
            <consortium name="RefSeq"/>
        </authorList>
    </citation>
    <scope>IDENTIFICATION</scope>
    <source>
        <tissue evidence="4">Whole body</tissue>
    </source>
</reference>
<dbReference type="GeneID" id="107069007"/>
<keyword evidence="1" id="KW-0378">Hydrolase</keyword>
<proteinExistence type="predicted"/>
<dbReference type="Gene3D" id="3.40.50.1820">
    <property type="entry name" value="alpha/beta hydrolase"/>
    <property type="match status" value="1"/>
</dbReference>
<evidence type="ECO:0000313" key="3">
    <source>
        <dbReference type="Proteomes" id="UP000694924"/>
    </source>
</evidence>
<dbReference type="Pfam" id="PF20434">
    <property type="entry name" value="BD-FAE"/>
    <property type="match status" value="1"/>
</dbReference>
<dbReference type="RefSeq" id="XP_015181390.1">
    <property type="nucleotide sequence ID" value="XM_015325904.1"/>
</dbReference>
<feature type="domain" description="BD-FAE-like" evidence="2">
    <location>
        <begin position="66"/>
        <end position="153"/>
    </location>
</feature>
<dbReference type="PANTHER" id="PTHR48081:SF33">
    <property type="entry name" value="KYNURENINE FORMAMIDASE"/>
    <property type="match status" value="1"/>
</dbReference>
<protein>
    <submittedName>
        <fullName evidence="4">Kynurenine formamidase isoform X1</fullName>
    </submittedName>
</protein>
<dbReference type="InterPro" id="IPR029058">
    <property type="entry name" value="AB_hydrolase_fold"/>
</dbReference>
<organism evidence="3 4">
    <name type="scientific">Polistes dominula</name>
    <name type="common">European paper wasp</name>
    <name type="synonym">Vespa dominula</name>
    <dbReference type="NCBI Taxonomy" id="743375"/>
    <lineage>
        <taxon>Eukaryota</taxon>
        <taxon>Metazoa</taxon>
        <taxon>Ecdysozoa</taxon>
        <taxon>Arthropoda</taxon>
        <taxon>Hexapoda</taxon>
        <taxon>Insecta</taxon>
        <taxon>Pterygota</taxon>
        <taxon>Neoptera</taxon>
        <taxon>Endopterygota</taxon>
        <taxon>Hymenoptera</taxon>
        <taxon>Apocrita</taxon>
        <taxon>Aculeata</taxon>
        <taxon>Vespoidea</taxon>
        <taxon>Vespidae</taxon>
        <taxon>Polistinae</taxon>
        <taxon>Polistini</taxon>
        <taxon>Polistes</taxon>
    </lineage>
</organism>
<keyword evidence="3" id="KW-1185">Reference proteome</keyword>
<dbReference type="PANTHER" id="PTHR48081">
    <property type="entry name" value="AB HYDROLASE SUPERFAMILY PROTEIN C4A8.06C"/>
    <property type="match status" value="1"/>
</dbReference>
<sequence>MSTLEKLYSPSEWSKRFKSPEMMSRYLIFAADVTKKARNTTKCILDIPYGSTERTKYDIYGTDLPDDAPILIFIHGGYWQEFSKDFAGFAVSVLVKNKIKVAVVGFDLCPDVKLKDIVSQIKIAVEKIVSSAQNSGCRCVWIAGHSSGAHLTAALLHDTIWIKYMTELGYFKLIKGVLLIGGIYNIEPVVNTSYNEALKLTEDDIKEFSLTTLDTKEYAPIKNLKVIVTVGEYDSPIFINETREYAQVSVLLLYKINQILMRYDKLIKHCCLFYSTLFLFCFCFQKAMSFVDKVEYILLRDIDHFDIVENLLNADFVLTQLIMQHMNA</sequence>
<accession>A0ABM1IMF3</accession>